<organism evidence="3">
    <name type="scientific">Onchocerca flexuosa</name>
    <dbReference type="NCBI Taxonomy" id="387005"/>
    <lineage>
        <taxon>Eukaryota</taxon>
        <taxon>Metazoa</taxon>
        <taxon>Ecdysozoa</taxon>
        <taxon>Nematoda</taxon>
        <taxon>Chromadorea</taxon>
        <taxon>Rhabditida</taxon>
        <taxon>Spirurina</taxon>
        <taxon>Spiruromorpha</taxon>
        <taxon>Filarioidea</taxon>
        <taxon>Onchocercidae</taxon>
        <taxon>Onchocerca</taxon>
    </lineage>
</organism>
<proteinExistence type="predicted"/>
<evidence type="ECO:0000313" key="1">
    <source>
        <dbReference type="EMBL" id="VDO73876.1"/>
    </source>
</evidence>
<protein>
    <submittedName>
        <fullName evidence="1 3">Uncharacterized protein</fullName>
    </submittedName>
</protein>
<dbReference type="EMBL" id="UZAJ01015604">
    <property type="protein sequence ID" value="VDO73876.1"/>
    <property type="molecule type" value="Genomic_DNA"/>
</dbReference>
<name>A0A183HUE4_9BILA</name>
<dbReference type="AlphaFoldDB" id="A0A183HUE4"/>
<evidence type="ECO:0000313" key="2">
    <source>
        <dbReference type="Proteomes" id="UP000267606"/>
    </source>
</evidence>
<reference evidence="1 2" key="2">
    <citation type="submission" date="2018-11" db="EMBL/GenBank/DDBJ databases">
        <authorList>
            <consortium name="Pathogen Informatics"/>
        </authorList>
    </citation>
    <scope>NUCLEOTIDE SEQUENCE [LARGE SCALE GENOMIC DNA]</scope>
</reference>
<evidence type="ECO:0000313" key="3">
    <source>
        <dbReference type="WBParaSite" id="OFLC_0001110601-mRNA-1"/>
    </source>
</evidence>
<gene>
    <name evidence="1" type="ORF">OFLC_LOCUS11105</name>
</gene>
<sequence>MKNQLKLIHLSLRSIQFCMKLKVLPVSTRLLLKVYGKIFTRLY</sequence>
<dbReference type="Proteomes" id="UP000267606">
    <property type="component" value="Unassembled WGS sequence"/>
</dbReference>
<accession>A0A183HUE4</accession>
<reference evidence="3" key="1">
    <citation type="submission" date="2016-06" db="UniProtKB">
        <authorList>
            <consortium name="WormBaseParasite"/>
        </authorList>
    </citation>
    <scope>IDENTIFICATION</scope>
</reference>
<keyword evidence="2" id="KW-1185">Reference proteome</keyword>
<dbReference type="WBParaSite" id="OFLC_0001110601-mRNA-1">
    <property type="protein sequence ID" value="OFLC_0001110601-mRNA-1"/>
    <property type="gene ID" value="OFLC_0001110601"/>
</dbReference>